<dbReference type="SUPFAM" id="SSF88659">
    <property type="entry name" value="Sigma3 and sigma4 domains of RNA polymerase sigma factors"/>
    <property type="match status" value="1"/>
</dbReference>
<keyword evidence="3" id="KW-0238">DNA-binding</keyword>
<dbReference type="HAMAP" id="MF_00674">
    <property type="entry name" value="UPF0251"/>
    <property type="match status" value="1"/>
</dbReference>
<comment type="similarity">
    <text evidence="1 2">Belongs to the UPF0251 family.</text>
</comment>
<accession>A0A1G9S6E3</accession>
<dbReference type="Pfam" id="PF02001">
    <property type="entry name" value="DUF134"/>
    <property type="match status" value="1"/>
</dbReference>
<evidence type="ECO:0000313" key="4">
    <source>
        <dbReference type="Proteomes" id="UP000199476"/>
    </source>
</evidence>
<dbReference type="Proteomes" id="UP000199476">
    <property type="component" value="Unassembled WGS sequence"/>
</dbReference>
<dbReference type="InterPro" id="IPR036388">
    <property type="entry name" value="WH-like_DNA-bd_sf"/>
</dbReference>
<dbReference type="EMBL" id="FNGO01000026">
    <property type="protein sequence ID" value="SDM30961.1"/>
    <property type="molecule type" value="Genomic_DNA"/>
</dbReference>
<dbReference type="PANTHER" id="PTHR37478:SF2">
    <property type="entry name" value="UPF0251 PROTEIN TK0562"/>
    <property type="match status" value="1"/>
</dbReference>
<keyword evidence="4" id="KW-1185">Reference proteome</keyword>
<dbReference type="Gene3D" id="1.10.10.10">
    <property type="entry name" value="Winged helix-like DNA-binding domain superfamily/Winged helix DNA-binding domain"/>
    <property type="match status" value="1"/>
</dbReference>
<dbReference type="InterPro" id="IPR002852">
    <property type="entry name" value="UPF0251"/>
</dbReference>
<evidence type="ECO:0000256" key="2">
    <source>
        <dbReference type="HAMAP-Rule" id="MF_00674"/>
    </source>
</evidence>
<dbReference type="STRING" id="321763.SAMN04488692_12614"/>
<proteinExistence type="inferred from homology"/>
<sequence>MVRPRKDRKIENIPESKFYKPAGVPNHRLENVSLLLEEVEALRLKDKEGLNQEEAAERMEVSRPTFQRILAEARKKVTEALIEGKSLKFEGGNYKYQPRCGQCGRKLSEKAGEGPQQGRKICSDCL</sequence>
<evidence type="ECO:0000313" key="3">
    <source>
        <dbReference type="EMBL" id="SDM30961.1"/>
    </source>
</evidence>
<dbReference type="OrthoDB" id="280278at2"/>
<dbReference type="AlphaFoldDB" id="A0A1G9S6E3"/>
<name>A0A1G9S6E3_9FIRM</name>
<gene>
    <name evidence="3" type="ORF">SAMN04488692_12614</name>
</gene>
<dbReference type="RefSeq" id="WP_089761736.1">
    <property type="nucleotide sequence ID" value="NZ_FNGO01000026.1"/>
</dbReference>
<dbReference type="PANTHER" id="PTHR37478">
    <property type="match status" value="1"/>
</dbReference>
<dbReference type="InterPro" id="IPR013324">
    <property type="entry name" value="RNA_pol_sigma_r3/r4-like"/>
</dbReference>
<evidence type="ECO:0000256" key="1">
    <source>
        <dbReference type="ARBA" id="ARBA00009350"/>
    </source>
</evidence>
<organism evidence="3 4">
    <name type="scientific">Halarsenatibacter silvermanii</name>
    <dbReference type="NCBI Taxonomy" id="321763"/>
    <lineage>
        <taxon>Bacteria</taxon>
        <taxon>Bacillati</taxon>
        <taxon>Bacillota</taxon>
        <taxon>Clostridia</taxon>
        <taxon>Halanaerobiales</taxon>
        <taxon>Halarsenatibacteraceae</taxon>
        <taxon>Halarsenatibacter</taxon>
    </lineage>
</organism>
<dbReference type="GO" id="GO:0003677">
    <property type="term" value="F:DNA binding"/>
    <property type="evidence" value="ECO:0007669"/>
    <property type="project" value="UniProtKB-KW"/>
</dbReference>
<reference evidence="3 4" key="1">
    <citation type="submission" date="2016-10" db="EMBL/GenBank/DDBJ databases">
        <authorList>
            <person name="de Groot N.N."/>
        </authorList>
    </citation>
    <scope>NUCLEOTIDE SEQUENCE [LARGE SCALE GENOMIC DNA]</scope>
    <source>
        <strain evidence="3 4">SLAS-1</strain>
    </source>
</reference>
<protein>
    <recommendedName>
        <fullName evidence="2">UPF0251 protein SAMN04488692_12614</fullName>
    </recommendedName>
</protein>